<dbReference type="EMBL" id="MN080489">
    <property type="protein sequence ID" value="QID24597.1"/>
    <property type="molecule type" value="Genomic_DNA"/>
</dbReference>
<dbReference type="AlphaFoldDB" id="A0A858C916"/>
<name>A0A858C916_KLEPN</name>
<keyword evidence="1" id="KW-0614">Plasmid</keyword>
<protein>
    <submittedName>
        <fullName evidence="1">Uncharacterized protein</fullName>
    </submittedName>
</protein>
<organism evidence="1">
    <name type="scientific">Klebsiella pneumoniae</name>
    <dbReference type="NCBI Taxonomy" id="573"/>
    <lineage>
        <taxon>Bacteria</taxon>
        <taxon>Pseudomonadati</taxon>
        <taxon>Pseudomonadota</taxon>
        <taxon>Gammaproteobacteria</taxon>
        <taxon>Enterobacterales</taxon>
        <taxon>Enterobacteriaceae</taxon>
        <taxon>Klebsiella/Raoultella group</taxon>
        <taxon>Klebsiella</taxon>
        <taxon>Klebsiella pneumoniae complex</taxon>
    </lineage>
</organism>
<evidence type="ECO:0000313" key="1">
    <source>
        <dbReference type="EMBL" id="QID24597.1"/>
    </source>
</evidence>
<dbReference type="RefSeq" id="WP_021313117.1">
    <property type="nucleotide sequence ID" value="NZ_AP023149.1"/>
</dbReference>
<dbReference type="KEGG" id="kpx:PMK1_b00049"/>
<sequence>MHNALNSSRSIQTIRDCTNMIASVPLRHWDDSLQIREMGTPGELKDQRFIITLKSDVEAGSFTIKLFAELMVLNNRLRFLVKPEKQFPEVVYCERQIFSDIESEIATFVKDKYSVDVSLVRTDKSMDMRLAN</sequence>
<accession>A0A858C916</accession>
<reference evidence="1" key="1">
    <citation type="submission" date="2019-06" db="EMBL/GenBank/DDBJ databases">
        <authorList>
            <person name="GnanaSoundari P."/>
            <person name="Dhruv M.K."/>
            <person name="Krishnan P."/>
        </authorList>
    </citation>
    <scope>NUCLEOTIDE SEQUENCE</scope>
    <source>
        <strain evidence="1">C110</strain>
        <plasmid evidence="1">pC110-OXA181-IncFIB</plasmid>
    </source>
</reference>
<proteinExistence type="predicted"/>
<geneLocation type="plasmid" evidence="1">
    <name>pC110-OXA181-IncFIB</name>
</geneLocation>